<dbReference type="PANTHER" id="PTHR43685:SF2">
    <property type="entry name" value="GLYCOSYLTRANSFERASE 2-LIKE DOMAIN-CONTAINING PROTEIN"/>
    <property type="match status" value="1"/>
</dbReference>
<dbReference type="Pfam" id="PF00535">
    <property type="entry name" value="Glycos_transf_2"/>
    <property type="match status" value="1"/>
</dbReference>
<evidence type="ECO:0000313" key="3">
    <source>
        <dbReference type="Proteomes" id="UP000673821"/>
    </source>
</evidence>
<feature type="domain" description="Glycosyltransferase 2-like" evidence="1">
    <location>
        <begin position="12"/>
        <end position="113"/>
    </location>
</feature>
<dbReference type="PANTHER" id="PTHR43685">
    <property type="entry name" value="GLYCOSYLTRANSFERASE"/>
    <property type="match status" value="1"/>
</dbReference>
<keyword evidence="3" id="KW-1185">Reference proteome</keyword>
<evidence type="ECO:0000259" key="1">
    <source>
        <dbReference type="Pfam" id="PF00535"/>
    </source>
</evidence>
<dbReference type="SUPFAM" id="SSF53448">
    <property type="entry name" value="Nucleotide-diphospho-sugar transferases"/>
    <property type="match status" value="1"/>
</dbReference>
<dbReference type="InterPro" id="IPR001173">
    <property type="entry name" value="Glyco_trans_2-like"/>
</dbReference>
<dbReference type="EMBL" id="CAJNBH010000011">
    <property type="protein sequence ID" value="CAE6774927.1"/>
    <property type="molecule type" value="Genomic_DNA"/>
</dbReference>
<comment type="caution">
    <text evidence="2">The sequence shown here is derived from an EMBL/GenBank/DDBJ whole genome shotgun (WGS) entry which is preliminary data.</text>
</comment>
<dbReference type="InterPro" id="IPR050834">
    <property type="entry name" value="Glycosyltransf_2"/>
</dbReference>
<accession>A0ABM8RWB1</accession>
<sequence>MGRDFGDVCDVSVIIPHYNSPDLLWVAIESVSGQTVVPREVIVIDDASGLQFDLPGHCGDGIALRLIRETVNRGAAWCRNKGIEEATGDLIAFLDADDRWLPNKLERCIAAFGPKPPENEVKVLFSNVMLTDGSQRIPGNRSPYDGQPMLDFILLDGGYIQTSSIMMWRHQYPLISFDGSLRRHQDWDFAINAEMAGCAFIYLHDPLVEYYLSGGANRISGKANSEPSLVFFEKYNKFMSRGHVSSLVFNVLIYKNLNIFLRFNIVGGIILKEIKIPSKGWMLLFVRLIIGRGGVNLIKQLRRKIQIPRQRPLP</sequence>
<dbReference type="InterPro" id="IPR029044">
    <property type="entry name" value="Nucleotide-diphossugar_trans"/>
</dbReference>
<dbReference type="Gene3D" id="3.90.550.10">
    <property type="entry name" value="Spore Coat Polysaccharide Biosynthesis Protein SpsA, Chain A"/>
    <property type="match status" value="1"/>
</dbReference>
<reference evidence="2 3" key="1">
    <citation type="submission" date="2021-02" db="EMBL/GenBank/DDBJ databases">
        <authorList>
            <person name="Vanwijnsberghe S."/>
        </authorList>
    </citation>
    <scope>NUCLEOTIDE SEQUENCE [LARGE SCALE GENOMIC DNA]</scope>
    <source>
        <strain evidence="2 3">R-69776</strain>
    </source>
</reference>
<protein>
    <recommendedName>
        <fullName evidence="1">Glycosyltransferase 2-like domain-containing protein</fullName>
    </recommendedName>
</protein>
<organism evidence="2 3">
    <name type="scientific">Paraburkholderia nemoris</name>
    <dbReference type="NCBI Taxonomy" id="2793076"/>
    <lineage>
        <taxon>Bacteria</taxon>
        <taxon>Pseudomonadati</taxon>
        <taxon>Pseudomonadota</taxon>
        <taxon>Betaproteobacteria</taxon>
        <taxon>Burkholderiales</taxon>
        <taxon>Burkholderiaceae</taxon>
        <taxon>Paraburkholderia</taxon>
    </lineage>
</organism>
<dbReference type="GeneID" id="97051813"/>
<dbReference type="Proteomes" id="UP000673821">
    <property type="component" value="Unassembled WGS sequence"/>
</dbReference>
<evidence type="ECO:0000313" key="2">
    <source>
        <dbReference type="EMBL" id="CAE6774927.1"/>
    </source>
</evidence>
<proteinExistence type="predicted"/>
<gene>
    <name evidence="2" type="ORF">R69776_04027</name>
</gene>
<dbReference type="RefSeq" id="WP_054034604.1">
    <property type="nucleotide sequence ID" value="NZ_CAJNBC010000003.1"/>
</dbReference>
<name>A0ABM8RWB1_9BURK</name>